<feature type="region of interest" description="Disordered" evidence="1">
    <location>
        <begin position="245"/>
        <end position="274"/>
    </location>
</feature>
<reference evidence="3 4" key="1">
    <citation type="submission" date="2019-02" db="EMBL/GenBank/DDBJ databases">
        <title>Draft genome sequences of novel Actinobacteria.</title>
        <authorList>
            <person name="Sahin N."/>
            <person name="Ay H."/>
            <person name="Saygin H."/>
        </authorList>
    </citation>
    <scope>NUCLEOTIDE SEQUENCE [LARGE SCALE GENOMIC DNA]</scope>
    <source>
        <strain evidence="3 4">KC603</strain>
    </source>
</reference>
<comment type="caution">
    <text evidence="3">The sequence shown here is derived from an EMBL/GenBank/DDBJ whole genome shotgun (WGS) entry which is preliminary data.</text>
</comment>
<dbReference type="CDD" id="cd02440">
    <property type="entry name" value="AdoMet_MTases"/>
    <property type="match status" value="1"/>
</dbReference>
<keyword evidence="3" id="KW-0489">Methyltransferase</keyword>
<keyword evidence="3" id="KW-0808">Transferase</keyword>
<dbReference type="OrthoDB" id="9805171at2"/>
<proteinExistence type="predicted"/>
<feature type="compositionally biased region" description="Pro residues" evidence="1">
    <location>
        <begin position="258"/>
        <end position="271"/>
    </location>
</feature>
<dbReference type="InterPro" id="IPR013216">
    <property type="entry name" value="Methyltransf_11"/>
</dbReference>
<dbReference type="RefSeq" id="WP_131984856.1">
    <property type="nucleotide sequence ID" value="NZ_SMKL01000040.1"/>
</dbReference>
<dbReference type="Pfam" id="PF08241">
    <property type="entry name" value="Methyltransf_11"/>
    <property type="match status" value="1"/>
</dbReference>
<evidence type="ECO:0000256" key="1">
    <source>
        <dbReference type="SAM" id="MobiDB-lite"/>
    </source>
</evidence>
<dbReference type="SUPFAM" id="SSF53335">
    <property type="entry name" value="S-adenosyl-L-methionine-dependent methyltransferases"/>
    <property type="match status" value="1"/>
</dbReference>
<dbReference type="PANTHER" id="PTHR42912">
    <property type="entry name" value="METHYLTRANSFERASE"/>
    <property type="match status" value="1"/>
</dbReference>
<evidence type="ECO:0000313" key="3">
    <source>
        <dbReference type="EMBL" id="TDC49529.1"/>
    </source>
</evidence>
<organism evidence="3 4">
    <name type="scientific">Jiangella ureilytica</name>
    <dbReference type="NCBI Taxonomy" id="2530374"/>
    <lineage>
        <taxon>Bacteria</taxon>
        <taxon>Bacillati</taxon>
        <taxon>Actinomycetota</taxon>
        <taxon>Actinomycetes</taxon>
        <taxon>Jiangellales</taxon>
        <taxon>Jiangellaceae</taxon>
        <taxon>Jiangella</taxon>
    </lineage>
</organism>
<dbReference type="Gene3D" id="3.40.50.150">
    <property type="entry name" value="Vaccinia Virus protein VP39"/>
    <property type="match status" value="1"/>
</dbReference>
<protein>
    <submittedName>
        <fullName evidence="3">Class I SAM-dependent methyltransferase</fullName>
    </submittedName>
</protein>
<keyword evidence="4" id="KW-1185">Reference proteome</keyword>
<evidence type="ECO:0000259" key="2">
    <source>
        <dbReference type="Pfam" id="PF08241"/>
    </source>
</evidence>
<dbReference type="EMBL" id="SMKL01000040">
    <property type="protein sequence ID" value="TDC49529.1"/>
    <property type="molecule type" value="Genomic_DNA"/>
</dbReference>
<sequence>MIHQHPLAYLLGLEGVALLRAFAGRHDEAFVADRLAEIRSLLDRAGELGPGGSAMELTSAEAYGSWAAGYDRPGNQLLDIEGPLVRAQLDGVPVGVALDAACGTGRHAAHLAELGHTVIGVDSSPEMLALARAKVPAGRFLLGELASLPVPDATVDVVVCALALAHVPDLRPVFAEFARVLRPGGSLVVSDPRGRLGDTGLPIVVAGPDGSPGYLANRSRLASEYLAAALPLGFEVRHCEEPMRPSPFVDGDGLPPGAAGPPPPPSPPGTPPNIWSLHPLIPDAANAAYEGSPMAIVWRFQLAS</sequence>
<dbReference type="GO" id="GO:0008757">
    <property type="term" value="F:S-adenosylmethionine-dependent methyltransferase activity"/>
    <property type="evidence" value="ECO:0007669"/>
    <property type="project" value="InterPro"/>
</dbReference>
<dbReference type="InterPro" id="IPR050508">
    <property type="entry name" value="Methyltransf_Superfamily"/>
</dbReference>
<dbReference type="Proteomes" id="UP000295621">
    <property type="component" value="Unassembled WGS sequence"/>
</dbReference>
<evidence type="ECO:0000313" key="4">
    <source>
        <dbReference type="Proteomes" id="UP000295621"/>
    </source>
</evidence>
<dbReference type="GO" id="GO:0032259">
    <property type="term" value="P:methylation"/>
    <property type="evidence" value="ECO:0007669"/>
    <property type="project" value="UniProtKB-KW"/>
</dbReference>
<feature type="domain" description="Methyltransferase type 11" evidence="2">
    <location>
        <begin position="98"/>
        <end position="189"/>
    </location>
</feature>
<name>A0A4R4RKK3_9ACTN</name>
<dbReference type="AlphaFoldDB" id="A0A4R4RKK3"/>
<dbReference type="InterPro" id="IPR029063">
    <property type="entry name" value="SAM-dependent_MTases_sf"/>
</dbReference>
<gene>
    <name evidence="3" type="ORF">E1212_17800</name>
</gene>
<accession>A0A4R4RKK3</accession>